<gene>
    <name evidence="2" type="ORF">FNV43_RR12419</name>
</gene>
<feature type="compositionally biased region" description="Basic and acidic residues" evidence="1">
    <location>
        <begin position="277"/>
        <end position="289"/>
    </location>
</feature>
<evidence type="ECO:0000256" key="1">
    <source>
        <dbReference type="SAM" id="MobiDB-lite"/>
    </source>
</evidence>
<feature type="compositionally biased region" description="Low complexity" evidence="1">
    <location>
        <begin position="212"/>
        <end position="225"/>
    </location>
</feature>
<evidence type="ECO:0000313" key="3">
    <source>
        <dbReference type="Proteomes" id="UP000796880"/>
    </source>
</evidence>
<dbReference type="Proteomes" id="UP000796880">
    <property type="component" value="Unassembled WGS sequence"/>
</dbReference>
<organism evidence="2 3">
    <name type="scientific">Rhamnella rubrinervis</name>
    <dbReference type="NCBI Taxonomy" id="2594499"/>
    <lineage>
        <taxon>Eukaryota</taxon>
        <taxon>Viridiplantae</taxon>
        <taxon>Streptophyta</taxon>
        <taxon>Embryophyta</taxon>
        <taxon>Tracheophyta</taxon>
        <taxon>Spermatophyta</taxon>
        <taxon>Magnoliopsida</taxon>
        <taxon>eudicotyledons</taxon>
        <taxon>Gunneridae</taxon>
        <taxon>Pentapetalae</taxon>
        <taxon>rosids</taxon>
        <taxon>fabids</taxon>
        <taxon>Rosales</taxon>
        <taxon>Rhamnaceae</taxon>
        <taxon>rhamnoid group</taxon>
        <taxon>Rhamneae</taxon>
        <taxon>Rhamnella</taxon>
    </lineage>
</organism>
<feature type="compositionally biased region" description="Basic and acidic residues" evidence="1">
    <location>
        <begin position="325"/>
        <end position="345"/>
    </location>
</feature>
<comment type="caution">
    <text evidence="2">The sequence shown here is derived from an EMBL/GenBank/DDBJ whole genome shotgun (WGS) entry which is preliminary data.</text>
</comment>
<reference evidence="2" key="1">
    <citation type="submission" date="2020-03" db="EMBL/GenBank/DDBJ databases">
        <title>A high-quality chromosome-level genome assembly of a woody plant with both climbing and erect habits, Rhamnella rubrinervis.</title>
        <authorList>
            <person name="Lu Z."/>
            <person name="Yang Y."/>
            <person name="Zhu X."/>
            <person name="Sun Y."/>
        </authorList>
    </citation>
    <scope>NUCLEOTIDE SEQUENCE</scope>
    <source>
        <strain evidence="2">BYM</strain>
        <tissue evidence="2">Leaf</tissue>
    </source>
</reference>
<feature type="region of interest" description="Disordered" evidence="1">
    <location>
        <begin position="146"/>
        <end position="355"/>
    </location>
</feature>
<evidence type="ECO:0008006" key="4">
    <source>
        <dbReference type="Google" id="ProtNLM"/>
    </source>
</evidence>
<sequence>MERKRLENGKTHVSKKGGVEVSANQLGGGGQICRRNVGQDPWRLMVACTGMCSTVFSCSCGMNQTFCIHVLLLLNSVVVVDEDAINGCNTPSNKSAGEVLVRLYGSYTYLYVDPVKSLDEFDKILKQNNGSCREIFLKALEQEVPCSKGGKPKRQKYESKEVKKRKFLSRRGKEEKNKASKPGGMKSDVANGKKEVKRKSSMQDQSQKKVKIGSSANNNKGKSSKQLGVLKNSKLRGSNSQAEGRSRTSKIDGLQKKRKLDDIRAAEKSRSKTSRKKVMENSKQDELHKNVKPNGARNVSGRGQKDKQNDVRKKRKPNDLSIEDDERKRIPKHDKVLKQHKEKISVAESQEPSERRLRVMQSLGLIAPPGSPFLKN</sequence>
<proteinExistence type="predicted"/>
<evidence type="ECO:0000313" key="2">
    <source>
        <dbReference type="EMBL" id="KAF3447239.1"/>
    </source>
</evidence>
<protein>
    <recommendedName>
        <fullName evidence="4">SWIM-type domain-containing protein</fullName>
    </recommendedName>
</protein>
<dbReference type="AlphaFoldDB" id="A0A8K0H870"/>
<feature type="compositionally biased region" description="Basic and acidic residues" evidence="1">
    <location>
        <begin position="244"/>
        <end position="270"/>
    </location>
</feature>
<dbReference type="EMBL" id="VOIH02000005">
    <property type="protein sequence ID" value="KAF3447239.1"/>
    <property type="molecule type" value="Genomic_DNA"/>
</dbReference>
<accession>A0A8K0H870</accession>
<name>A0A8K0H870_9ROSA</name>
<dbReference type="OrthoDB" id="641149at2759"/>
<keyword evidence="3" id="KW-1185">Reference proteome</keyword>